<dbReference type="Gene3D" id="1.20.1260.30">
    <property type="match status" value="1"/>
</dbReference>
<dbReference type="GO" id="GO:0003677">
    <property type="term" value="F:DNA binding"/>
    <property type="evidence" value="ECO:0007669"/>
    <property type="project" value="InterPro"/>
</dbReference>
<keyword evidence="5" id="KW-0680">Restriction system</keyword>
<dbReference type="InterPro" id="IPR038333">
    <property type="entry name" value="T1MK-like_N_sf"/>
</dbReference>
<evidence type="ECO:0000256" key="5">
    <source>
        <dbReference type="ARBA" id="ARBA00022747"/>
    </source>
</evidence>
<dbReference type="SMR" id="F8ANS2"/>
<comment type="catalytic activity">
    <reaction evidence="6">
        <text>a 2'-deoxyadenosine in DNA + S-adenosyl-L-methionine = an N(6)-methyl-2'-deoxyadenosine in DNA + S-adenosyl-L-homocysteine + H(+)</text>
        <dbReference type="Rhea" id="RHEA:15197"/>
        <dbReference type="Rhea" id="RHEA-COMP:12418"/>
        <dbReference type="Rhea" id="RHEA-COMP:12419"/>
        <dbReference type="ChEBI" id="CHEBI:15378"/>
        <dbReference type="ChEBI" id="CHEBI:57856"/>
        <dbReference type="ChEBI" id="CHEBI:59789"/>
        <dbReference type="ChEBI" id="CHEBI:90615"/>
        <dbReference type="ChEBI" id="CHEBI:90616"/>
        <dbReference type="EC" id="2.1.1.72"/>
    </reaction>
</comment>
<name>F8ANS2_METOI</name>
<evidence type="ECO:0000256" key="3">
    <source>
        <dbReference type="ARBA" id="ARBA00022679"/>
    </source>
</evidence>
<dbReference type="SUPFAM" id="SSF53335">
    <property type="entry name" value="S-adenosyl-L-methionine-dependent methyltransferases"/>
    <property type="match status" value="1"/>
</dbReference>
<evidence type="ECO:0000259" key="7">
    <source>
        <dbReference type="Pfam" id="PF02384"/>
    </source>
</evidence>
<dbReference type="KEGG" id="mok:Metok_0278"/>
<evidence type="ECO:0000256" key="2">
    <source>
        <dbReference type="ARBA" id="ARBA00022603"/>
    </source>
</evidence>
<dbReference type="PRINTS" id="PR00507">
    <property type="entry name" value="N12N6MTFRASE"/>
</dbReference>
<dbReference type="InterPro" id="IPR029063">
    <property type="entry name" value="SAM-dependent_MTases_sf"/>
</dbReference>
<evidence type="ECO:0000259" key="8">
    <source>
        <dbReference type="Pfam" id="PF12161"/>
    </source>
</evidence>
<dbReference type="GO" id="GO:0009007">
    <property type="term" value="F:site-specific DNA-methyltransferase (adenine-specific) activity"/>
    <property type="evidence" value="ECO:0007669"/>
    <property type="project" value="UniProtKB-EC"/>
</dbReference>
<gene>
    <name evidence="9" type="ordered locus">Metok_0278</name>
</gene>
<dbReference type="GO" id="GO:0032259">
    <property type="term" value="P:methylation"/>
    <property type="evidence" value="ECO:0007669"/>
    <property type="project" value="UniProtKB-KW"/>
</dbReference>
<dbReference type="InterPro" id="IPR051537">
    <property type="entry name" value="DNA_Adenine_Mtase"/>
</dbReference>
<dbReference type="REBASE" id="36508">
    <property type="entry name" value="M.MokIH1ORF278P"/>
</dbReference>
<dbReference type="PANTHER" id="PTHR42933:SF4">
    <property type="entry name" value="TYPE I RESTRICTION ENZYME ECOKI METHYLASE SUBUNIT"/>
    <property type="match status" value="1"/>
</dbReference>
<dbReference type="Pfam" id="PF12161">
    <property type="entry name" value="HsdM_N"/>
    <property type="match status" value="1"/>
</dbReference>
<protein>
    <recommendedName>
        <fullName evidence="1">site-specific DNA-methyltransferase (adenine-specific)</fullName>
        <ecNumber evidence="1">2.1.1.72</ecNumber>
    </recommendedName>
</protein>
<evidence type="ECO:0000256" key="1">
    <source>
        <dbReference type="ARBA" id="ARBA00011900"/>
    </source>
</evidence>
<keyword evidence="10" id="KW-1185">Reference proteome</keyword>
<sequence length="500" mass="57977">MKRESIVRSEVKSACDILRKDDGTSGAMDYMEQLSWLLFLKVFESVEKELEETALMNGENYNPIIDKKYRWSNWAKKDWIGKPKECLKDFVDNVDEEIKNIDDLDNTLVYFIDNILFPHLRSLEGTPEREKIASIFKEISGNKMKSTYNLVDVINKIDNINTDDYEDTHVLSQIYEELLLNMGNEAGWGGEFYTPRPIIRFIIKVIKPKIGETVFDPFGGSAGFLIETLKYIQEELGNITVQENDILMHKTLYGHEKKPFPYLLGTMNMVLHGILTPNYYRRNSLGDEDIHNVPESEKYDIIITNPPFGGRENKKVQDNFPHKIQSTEALALQYIMRKLKNGGRAGVILPEGQIMFGGKKFKSIREELLNKFNVFAIVSLPQGVFSQMGAGVKTNIVFFEKTGSTKEIWYYELEGKYTKKQRIKDEDFKDVLNKIKNREISENSWIVSIDEIKKRDYDLTAKNPNKKEEIEYKEPNEVIKEIEKIDINIKNLIDEIKSNL</sequence>
<dbReference type="PANTHER" id="PTHR42933">
    <property type="entry name" value="SLR6095 PROTEIN"/>
    <property type="match status" value="1"/>
</dbReference>
<dbReference type="EMBL" id="CP002792">
    <property type="protein sequence ID" value="AEH06270.1"/>
    <property type="molecule type" value="Genomic_DNA"/>
</dbReference>
<dbReference type="HOGENOM" id="CLU_018284_4_0_2"/>
<feature type="domain" description="N6 adenine-specific DNA methyltransferase N-terminal" evidence="8">
    <location>
        <begin position="8"/>
        <end position="156"/>
    </location>
</feature>
<keyword evidence="3" id="KW-0808">Transferase</keyword>
<organism evidence="9 10">
    <name type="scientific">Methanothermococcus okinawensis (strain DSM 14208 / JCM 11175 / IH1)</name>
    <dbReference type="NCBI Taxonomy" id="647113"/>
    <lineage>
        <taxon>Archaea</taxon>
        <taxon>Methanobacteriati</taxon>
        <taxon>Methanobacteriota</taxon>
        <taxon>Methanomada group</taxon>
        <taxon>Methanococci</taxon>
        <taxon>Methanococcales</taxon>
        <taxon>Methanococcaceae</taxon>
        <taxon>Methanothermococcus</taxon>
    </lineage>
</organism>
<dbReference type="RefSeq" id="WP_013866456.1">
    <property type="nucleotide sequence ID" value="NC_015636.1"/>
</dbReference>
<proteinExistence type="predicted"/>
<keyword evidence="4" id="KW-0949">S-adenosyl-L-methionine</keyword>
<evidence type="ECO:0000313" key="9">
    <source>
        <dbReference type="EMBL" id="AEH06270.1"/>
    </source>
</evidence>
<dbReference type="OrthoDB" id="45790at2157"/>
<feature type="domain" description="DNA methylase adenine-specific" evidence="7">
    <location>
        <begin position="167"/>
        <end position="471"/>
    </location>
</feature>
<reference evidence="9" key="1">
    <citation type="submission" date="2011-05" db="EMBL/GenBank/DDBJ databases">
        <title>Complete sequence of chromosome of Methanothermococcus okinawensis IH1.</title>
        <authorList>
            <consortium name="US DOE Joint Genome Institute"/>
            <person name="Lucas S."/>
            <person name="Han J."/>
            <person name="Lapidus A."/>
            <person name="Cheng J.-F."/>
            <person name="Goodwin L."/>
            <person name="Pitluck S."/>
            <person name="Peters L."/>
            <person name="Mikhailova N."/>
            <person name="Held B."/>
            <person name="Han C."/>
            <person name="Tapia R."/>
            <person name="Land M."/>
            <person name="Hauser L."/>
            <person name="Kyrpides N."/>
            <person name="Ivanova N."/>
            <person name="Pagani I."/>
            <person name="Sieprawska-Lupa M."/>
            <person name="Takai K."/>
            <person name="Miyazaki J."/>
            <person name="Whitman W."/>
            <person name="Woyke T."/>
        </authorList>
    </citation>
    <scope>NUCLEOTIDE SEQUENCE [LARGE SCALE GENOMIC DNA]</scope>
    <source>
        <strain evidence="9">IH1</strain>
    </source>
</reference>
<dbReference type="InterPro" id="IPR002052">
    <property type="entry name" value="DNA_methylase_N6_adenine_CS"/>
</dbReference>
<dbReference type="EC" id="2.1.1.72" evidence="1"/>
<dbReference type="STRING" id="647113.Metok_0278"/>
<dbReference type="InterPro" id="IPR003356">
    <property type="entry name" value="DNA_methylase_A-5"/>
</dbReference>
<dbReference type="Proteomes" id="UP000009296">
    <property type="component" value="Chromosome"/>
</dbReference>
<keyword evidence="2 9" id="KW-0489">Methyltransferase</keyword>
<dbReference type="GeneID" id="10772395"/>
<evidence type="ECO:0000256" key="6">
    <source>
        <dbReference type="ARBA" id="ARBA00047942"/>
    </source>
</evidence>
<dbReference type="InterPro" id="IPR022749">
    <property type="entry name" value="D12N6_MeTrfase_N"/>
</dbReference>
<dbReference type="AlphaFoldDB" id="F8ANS2"/>
<dbReference type="GO" id="GO:0009307">
    <property type="term" value="P:DNA restriction-modification system"/>
    <property type="evidence" value="ECO:0007669"/>
    <property type="project" value="UniProtKB-KW"/>
</dbReference>
<dbReference type="Gene3D" id="3.40.50.150">
    <property type="entry name" value="Vaccinia Virus protein VP39"/>
    <property type="match status" value="1"/>
</dbReference>
<dbReference type="GO" id="GO:0008170">
    <property type="term" value="F:N-methyltransferase activity"/>
    <property type="evidence" value="ECO:0007669"/>
    <property type="project" value="InterPro"/>
</dbReference>
<accession>F8ANS2</accession>
<evidence type="ECO:0000313" key="10">
    <source>
        <dbReference type="Proteomes" id="UP000009296"/>
    </source>
</evidence>
<dbReference type="eggNOG" id="arCOG02632">
    <property type="taxonomic scope" value="Archaea"/>
</dbReference>
<dbReference type="PROSITE" id="PS00092">
    <property type="entry name" value="N6_MTASE"/>
    <property type="match status" value="1"/>
</dbReference>
<dbReference type="Pfam" id="PF02384">
    <property type="entry name" value="N6_Mtase"/>
    <property type="match status" value="1"/>
</dbReference>
<evidence type="ECO:0000256" key="4">
    <source>
        <dbReference type="ARBA" id="ARBA00022691"/>
    </source>
</evidence>